<evidence type="ECO:0000256" key="7">
    <source>
        <dbReference type="ARBA" id="ARBA00022869"/>
    </source>
</evidence>
<feature type="compositionally biased region" description="Gly residues" evidence="15">
    <location>
        <begin position="719"/>
        <end position="734"/>
    </location>
</feature>
<feature type="compositionally biased region" description="Basic and acidic residues" evidence="15">
    <location>
        <begin position="331"/>
        <end position="347"/>
    </location>
</feature>
<feature type="region of interest" description="Disordered" evidence="15">
    <location>
        <begin position="1039"/>
        <end position="1109"/>
    </location>
</feature>
<proteinExistence type="inferred from homology"/>
<evidence type="ECO:0000256" key="4">
    <source>
        <dbReference type="ARBA" id="ARBA00022690"/>
    </source>
</evidence>
<evidence type="ECO:0000256" key="8">
    <source>
        <dbReference type="ARBA" id="ARBA00022889"/>
    </source>
</evidence>
<dbReference type="GO" id="GO:0007155">
    <property type="term" value="P:cell adhesion"/>
    <property type="evidence" value="ECO:0007669"/>
    <property type="project" value="UniProtKB-KW"/>
</dbReference>
<keyword evidence="4" id="KW-0646">Protease inhibitor</keyword>
<keyword evidence="8" id="KW-0130">Cell adhesion</keyword>
<dbReference type="PROSITE" id="PS00280">
    <property type="entry name" value="BPTI_KUNITZ_1"/>
    <property type="match status" value="1"/>
</dbReference>
<sequence length="1217" mass="124974">MEALNWTHHRLRLQLNEETLGMEMLQRRNLRFCPLLLLVLVLVLVYEATGQRRTTQGHNINYRLHADGDDGGEEAQACSLEVAFILDSSESAKIFLFEKQKAFVLGFSTRLATLHVAGWRLRVRMAALQYSSTVSVEQRFSAWRDLDSFHGRVSTMSYIGHGTYTSYAVTNASQLLVEETEADSVRVAVLLTDGVDHPRSPDVVAAAAEGKDQGVRFFAVGLSDIAQQSQNNAKLRAIASTPTQQFVQSLLDHQLEDKLLKEMAAVALEGCQQPQTCLCERGETGQPGIPGRKGDTGFRGPPGLKGARGEPGLNGRPGIDGPEGRPGYKGNKGDRGDCGTPGDKGDAGFEGPPGSRGSKGEKGSLGPPGDAGPDGLAGPKGDKGHSGVPGPPGEFGIGFPGSKGEKGLQGRPGPLGPVGRGEPGLPGPPGPVGAQGNPGPPGEGLPGPKGDRGYEGPRGNRGLAGVGVKGDKGSFGPPGVPGPLGAPGPGLQGEKGDQGPVGPSGPRGAPGIGLTGPKGNQGLPGEAGVPGERGVGQPGPKGDPGAEGLPGFPGQPGEDGVAGQKGDLGLPGPRGPDGAPGKGSPGNKGDRGDRGARGLPGAVGPVGPTGPKGEAGNPGPPGTTGPSGRGIPGAKGEPGPQGPAGAVGEPGRGFSGPKGDRGSPGSVGSPGVKGEGFPGLPGLPGPPGLLGETGSDGVGLPGPKGDRGLHGPAGPAGPPGVGLIGAKGSGGQTGPVGPPGLPGEGIQGSKGEPGFPGIPGPRGPPGQGLQGDKGDRGFRGEKGLKGDRGESGEPGTAGATGRLGEKGEPGLTRDEVIKIVRSICSCGVSCRQTPLELVFVIDSSESVGPDNFNVIKDFVNALIDRASVSRDTTRVGVVLYSHINTVVVSLEQEASRDEIKSAVRSMTYMGEGTFTGSAIHQAGQVFRAARPGVRKVAIVITDGQADRRDAVSLEKAVTEAQGSGIEMFVIGVLNKSDPLYEEFKKELNLMASDPDSQHVYLIDDFKTLPALEKKLLSHICEDGDRQLFSSVPSSRLAPGFHEVSGNVREPPYRTDTDTPTFTGDIRRVHMLPGPPGSHPHREPVSPQKPDPDARTSTDSHIIPLFDPEPFRPVTEEKRTLAPPVVESGAAAAGAARPTLKVPTEEKTPLLTSDTYASVPAAERCSQILDPGPCRDYVVRWYYDATANSCAQFWFGGCRGNSNQFESESACRENCVKA</sequence>
<evidence type="ECO:0000259" key="18">
    <source>
        <dbReference type="PROSITE" id="PS50279"/>
    </source>
</evidence>
<reference evidence="19 20" key="1">
    <citation type="journal article" date="2021" name="Sci. Rep.">
        <title>Chromosome anchoring in Senegalese sole (Solea senegalensis) reveals sex-associated markers and genome rearrangements in flatfish.</title>
        <authorList>
            <person name="Guerrero-Cozar I."/>
            <person name="Gomez-Garrido J."/>
            <person name="Berbel C."/>
            <person name="Martinez-Blanch J.F."/>
            <person name="Alioto T."/>
            <person name="Claros M.G."/>
            <person name="Gagnaire P.A."/>
            <person name="Manchado M."/>
        </authorList>
    </citation>
    <scope>NUCLEOTIDE SEQUENCE [LARGE SCALE GENOMIC DNA]</scope>
    <source>
        <strain evidence="19">Sse05_10M</strain>
    </source>
</reference>
<gene>
    <name evidence="19" type="ORF">JOB18_022817</name>
</gene>
<keyword evidence="2" id="KW-0964">Secreted</keyword>
<comment type="function">
    <text evidence="12">May act as a cell-binding protein.</text>
</comment>
<dbReference type="InterPro" id="IPR008160">
    <property type="entry name" value="Collagen"/>
</dbReference>
<dbReference type="InterPro" id="IPR050149">
    <property type="entry name" value="Collagen_superfamily"/>
</dbReference>
<dbReference type="SMART" id="SM00131">
    <property type="entry name" value="KU"/>
    <property type="match status" value="1"/>
</dbReference>
<dbReference type="Proteomes" id="UP000693946">
    <property type="component" value="Linkage Group LG9"/>
</dbReference>
<evidence type="ECO:0000256" key="12">
    <source>
        <dbReference type="ARBA" id="ARBA00058139"/>
    </source>
</evidence>
<comment type="similarity">
    <text evidence="13">Belongs to the VWA-containing collagen family.</text>
</comment>
<dbReference type="PANTHER" id="PTHR24023">
    <property type="entry name" value="COLLAGEN ALPHA"/>
    <property type="match status" value="1"/>
</dbReference>
<evidence type="ECO:0000256" key="11">
    <source>
        <dbReference type="ARBA" id="ARBA00023157"/>
    </source>
</evidence>
<evidence type="ECO:0000256" key="15">
    <source>
        <dbReference type="SAM" id="MobiDB-lite"/>
    </source>
</evidence>
<dbReference type="Pfam" id="PF01391">
    <property type="entry name" value="Collagen"/>
    <property type="match status" value="2"/>
</dbReference>
<evidence type="ECO:0000256" key="14">
    <source>
        <dbReference type="ARBA" id="ARBA00070674"/>
    </source>
</evidence>
<dbReference type="FunFam" id="3.40.50.410:FF:000051">
    <property type="entry name" value="Collagen type XXVIII alpha 1 chain"/>
    <property type="match status" value="1"/>
</dbReference>
<dbReference type="Pfam" id="PF00092">
    <property type="entry name" value="VWA"/>
    <property type="match status" value="2"/>
</dbReference>
<dbReference type="GO" id="GO:0005615">
    <property type="term" value="C:extracellular space"/>
    <property type="evidence" value="ECO:0007669"/>
    <property type="project" value="TreeGrafter"/>
</dbReference>
<keyword evidence="20" id="KW-1185">Reference proteome</keyword>
<dbReference type="SMART" id="SM00327">
    <property type="entry name" value="VWA"/>
    <property type="match status" value="2"/>
</dbReference>
<evidence type="ECO:0000313" key="19">
    <source>
        <dbReference type="EMBL" id="KAG7475059.1"/>
    </source>
</evidence>
<keyword evidence="11" id="KW-1015">Disulfide bond</keyword>
<keyword evidence="5" id="KW-0732">Signal</keyword>
<dbReference type="PROSITE" id="PS50279">
    <property type="entry name" value="BPTI_KUNITZ_2"/>
    <property type="match status" value="1"/>
</dbReference>
<dbReference type="InterPro" id="IPR002223">
    <property type="entry name" value="Kunitz_BPTI"/>
</dbReference>
<dbReference type="AlphaFoldDB" id="A0AAV6PTU1"/>
<dbReference type="GO" id="GO:0005604">
    <property type="term" value="C:basement membrane"/>
    <property type="evidence" value="ECO:0007669"/>
    <property type="project" value="UniProtKB-SubCell"/>
</dbReference>
<feature type="compositionally biased region" description="Low complexity" evidence="15">
    <location>
        <begin position="597"/>
        <end position="617"/>
    </location>
</feature>
<dbReference type="CDD" id="cd01472">
    <property type="entry name" value="vWA_collagen"/>
    <property type="match status" value="1"/>
</dbReference>
<evidence type="ECO:0000256" key="9">
    <source>
        <dbReference type="ARBA" id="ARBA00022900"/>
    </source>
</evidence>
<comment type="caution">
    <text evidence="19">The sequence shown here is derived from an EMBL/GenBank/DDBJ whole genome shotgun (WGS) entry which is preliminary data.</text>
</comment>
<name>A0AAV6PTU1_SOLSE</name>
<evidence type="ECO:0000256" key="1">
    <source>
        <dbReference type="ARBA" id="ARBA00004302"/>
    </source>
</evidence>
<feature type="compositionally biased region" description="Low complexity" evidence="15">
    <location>
        <begin position="565"/>
        <end position="577"/>
    </location>
</feature>
<evidence type="ECO:0000256" key="5">
    <source>
        <dbReference type="ARBA" id="ARBA00022729"/>
    </source>
</evidence>
<comment type="subcellular location">
    <subcellularLocation>
        <location evidence="1">Secreted</location>
        <location evidence="1">Extracellular space</location>
        <location evidence="1">Extracellular matrix</location>
        <location evidence="1">Basement membrane</location>
    </subcellularLocation>
</comment>
<protein>
    <recommendedName>
        <fullName evidence="14">Collagen alpha-1(XXVIII) chain</fullName>
    </recommendedName>
</protein>
<evidence type="ECO:0000259" key="17">
    <source>
        <dbReference type="PROSITE" id="PS50234"/>
    </source>
</evidence>
<dbReference type="FunFam" id="4.10.410.10:FF:000020">
    <property type="entry name" value="Collagen, type VI, alpha 3"/>
    <property type="match status" value="1"/>
</dbReference>
<accession>A0AAV6PTU1</accession>
<dbReference type="GO" id="GO:0030198">
    <property type="term" value="P:extracellular matrix organization"/>
    <property type="evidence" value="ECO:0007669"/>
    <property type="project" value="TreeGrafter"/>
</dbReference>
<evidence type="ECO:0000313" key="20">
    <source>
        <dbReference type="Proteomes" id="UP000693946"/>
    </source>
</evidence>
<dbReference type="PROSITE" id="PS50234">
    <property type="entry name" value="VWFA"/>
    <property type="match status" value="2"/>
</dbReference>
<feature type="compositionally biased region" description="Low complexity" evidence="15">
    <location>
        <begin position="365"/>
        <end position="379"/>
    </location>
</feature>
<dbReference type="EMBL" id="JAGKHQ010000021">
    <property type="protein sequence ID" value="KAG7475059.1"/>
    <property type="molecule type" value="Genomic_DNA"/>
</dbReference>
<evidence type="ECO:0000256" key="16">
    <source>
        <dbReference type="SAM" id="Phobius"/>
    </source>
</evidence>
<feature type="compositionally biased region" description="Basic and acidic residues" evidence="15">
    <location>
        <begin position="772"/>
        <end position="791"/>
    </location>
</feature>
<keyword evidence="16" id="KW-1133">Transmembrane helix</keyword>
<keyword evidence="7" id="KW-0084">Basement membrane</keyword>
<feature type="domain" description="VWFA" evidence="17">
    <location>
        <begin position="836"/>
        <end position="1019"/>
    </location>
</feature>
<dbReference type="InterPro" id="IPR020901">
    <property type="entry name" value="Prtase_inh_Kunz-CS"/>
</dbReference>
<keyword evidence="9" id="KW-0722">Serine protease inhibitor</keyword>
<keyword evidence="16" id="KW-0812">Transmembrane</keyword>
<dbReference type="FunFam" id="3.40.50.410:FF:000003">
    <property type="entry name" value="Collagen type VI alpha 3 chain"/>
    <property type="match status" value="1"/>
</dbReference>
<feature type="domain" description="BPTI/Kunitz inhibitor" evidence="18">
    <location>
        <begin position="1164"/>
        <end position="1214"/>
    </location>
</feature>
<dbReference type="PANTHER" id="PTHR24023:SF1103">
    <property type="entry name" value="MACROPHAGE RECEPTOR MARCO"/>
    <property type="match status" value="1"/>
</dbReference>
<evidence type="ECO:0000256" key="2">
    <source>
        <dbReference type="ARBA" id="ARBA00022525"/>
    </source>
</evidence>
<dbReference type="Pfam" id="PF00014">
    <property type="entry name" value="Kunitz_BPTI"/>
    <property type="match status" value="1"/>
</dbReference>
<evidence type="ECO:0000256" key="13">
    <source>
        <dbReference type="ARBA" id="ARBA00061466"/>
    </source>
</evidence>
<evidence type="ECO:0000256" key="3">
    <source>
        <dbReference type="ARBA" id="ARBA00022530"/>
    </source>
</evidence>
<keyword evidence="3" id="KW-0272">Extracellular matrix</keyword>
<keyword evidence="10 19" id="KW-0176">Collagen</keyword>
<evidence type="ECO:0000256" key="10">
    <source>
        <dbReference type="ARBA" id="ARBA00023119"/>
    </source>
</evidence>
<dbReference type="GO" id="GO:0004867">
    <property type="term" value="F:serine-type endopeptidase inhibitor activity"/>
    <property type="evidence" value="ECO:0007669"/>
    <property type="project" value="UniProtKB-KW"/>
</dbReference>
<feature type="transmembrane region" description="Helical" evidence="16">
    <location>
        <begin position="29"/>
        <end position="46"/>
    </location>
</feature>
<keyword evidence="16" id="KW-0472">Membrane</keyword>
<keyword evidence="6" id="KW-0677">Repeat</keyword>
<feature type="compositionally biased region" description="Basic and acidic residues" evidence="15">
    <location>
        <begin position="1079"/>
        <end position="1097"/>
    </location>
</feature>
<feature type="domain" description="VWFA" evidence="17">
    <location>
        <begin position="81"/>
        <end position="263"/>
    </location>
</feature>
<evidence type="ECO:0000256" key="6">
    <source>
        <dbReference type="ARBA" id="ARBA00022737"/>
    </source>
</evidence>
<feature type="region of interest" description="Disordered" evidence="15">
    <location>
        <begin position="282"/>
        <end position="809"/>
    </location>
</feature>
<organism evidence="19 20">
    <name type="scientific">Solea senegalensis</name>
    <name type="common">Senegalese sole</name>
    <dbReference type="NCBI Taxonomy" id="28829"/>
    <lineage>
        <taxon>Eukaryota</taxon>
        <taxon>Metazoa</taxon>
        <taxon>Chordata</taxon>
        <taxon>Craniata</taxon>
        <taxon>Vertebrata</taxon>
        <taxon>Euteleostomi</taxon>
        <taxon>Actinopterygii</taxon>
        <taxon>Neopterygii</taxon>
        <taxon>Teleostei</taxon>
        <taxon>Neoteleostei</taxon>
        <taxon>Acanthomorphata</taxon>
        <taxon>Carangaria</taxon>
        <taxon>Pleuronectiformes</taxon>
        <taxon>Pleuronectoidei</taxon>
        <taxon>Soleidae</taxon>
        <taxon>Solea</taxon>
    </lineage>
</organism>
<dbReference type="GO" id="GO:0005581">
    <property type="term" value="C:collagen trimer"/>
    <property type="evidence" value="ECO:0007669"/>
    <property type="project" value="UniProtKB-KW"/>
</dbReference>
<dbReference type="InterPro" id="IPR002035">
    <property type="entry name" value="VWF_A"/>
</dbReference>
<dbReference type="GO" id="GO:0030020">
    <property type="term" value="F:extracellular matrix structural constituent conferring tensile strength"/>
    <property type="evidence" value="ECO:0007669"/>
    <property type="project" value="TreeGrafter"/>
</dbReference>